<organism evidence="2 3">
    <name type="scientific">Pipistrellus nathusii</name>
    <name type="common">Nathusius' pipistrelle</name>
    <dbReference type="NCBI Taxonomy" id="59473"/>
    <lineage>
        <taxon>Eukaryota</taxon>
        <taxon>Metazoa</taxon>
        <taxon>Chordata</taxon>
        <taxon>Craniata</taxon>
        <taxon>Vertebrata</taxon>
        <taxon>Euteleostomi</taxon>
        <taxon>Mammalia</taxon>
        <taxon>Eutheria</taxon>
        <taxon>Laurasiatheria</taxon>
        <taxon>Chiroptera</taxon>
        <taxon>Yangochiroptera</taxon>
        <taxon>Vespertilionidae</taxon>
        <taxon>Pipistrellus</taxon>
    </lineage>
</organism>
<name>A0ABP0ACM1_PIPNA</name>
<accession>A0ABP0ACM1</accession>
<dbReference type="EMBL" id="OY882865">
    <property type="protein sequence ID" value="CAK6448190.1"/>
    <property type="molecule type" value="Genomic_DNA"/>
</dbReference>
<protein>
    <submittedName>
        <fullName evidence="2">Uncharacterized protein</fullName>
    </submittedName>
</protein>
<keyword evidence="3" id="KW-1185">Reference proteome</keyword>
<feature type="region of interest" description="Disordered" evidence="1">
    <location>
        <begin position="1"/>
        <end position="21"/>
    </location>
</feature>
<reference evidence="2" key="1">
    <citation type="submission" date="2023-12" db="EMBL/GenBank/DDBJ databases">
        <authorList>
            <person name="Brown T."/>
        </authorList>
    </citation>
    <scope>NUCLEOTIDE SEQUENCE</scope>
</reference>
<evidence type="ECO:0000313" key="3">
    <source>
        <dbReference type="Proteomes" id="UP001314169"/>
    </source>
</evidence>
<proteinExistence type="predicted"/>
<evidence type="ECO:0000313" key="2">
    <source>
        <dbReference type="EMBL" id="CAK6448190.1"/>
    </source>
</evidence>
<evidence type="ECO:0000256" key="1">
    <source>
        <dbReference type="SAM" id="MobiDB-lite"/>
    </source>
</evidence>
<dbReference type="Proteomes" id="UP001314169">
    <property type="component" value="Chromosome 8"/>
</dbReference>
<feature type="region of interest" description="Disordered" evidence="1">
    <location>
        <begin position="89"/>
        <end position="118"/>
    </location>
</feature>
<gene>
    <name evidence="2" type="ORF">MPIPNATIZW_LOCUS16496</name>
</gene>
<sequence length="118" mass="13544">MREKHRSAASCTPPTGDVPATKIHALDQNRTQDLSVHRLTLYSLSQTSFGYRYYFYTTLWRSYFGKVEPNLEKLVGFWQVEMEKRVCSLRGSKPSEGAERSDVRAQSPVEGVQVAHYQ</sequence>